<organism evidence="1 2">
    <name type="scientific">Miniphocaeibacter halophilus</name>
    <dbReference type="NCBI Taxonomy" id="2931922"/>
    <lineage>
        <taxon>Bacteria</taxon>
        <taxon>Bacillati</taxon>
        <taxon>Bacillota</taxon>
        <taxon>Tissierellia</taxon>
        <taxon>Tissierellales</taxon>
        <taxon>Peptoniphilaceae</taxon>
        <taxon>Miniphocaeibacter</taxon>
    </lineage>
</organism>
<sequence length="193" mass="22823">MNIIEIYELENFENIFKSSTKALEKYNSEKIKLDSGIVEATNMIIYLAKNNKDYSSIFNKELNEENYLEIIEELGRYIGKRTISVLQMNRGIKKYTGLKGKKLHLMKNYWKWNNNSVYEYIKSGIFSNSPVLMITWNFKDKDIQNRWFCIIGMKKYDNGKVELIATTGKEKKILDLNSWLEGKSLYKGLIYYK</sequence>
<keyword evidence="2" id="KW-1185">Reference proteome</keyword>
<proteinExistence type="predicted"/>
<dbReference type="EMBL" id="CP066744">
    <property type="protein sequence ID" value="QQK07106.1"/>
    <property type="molecule type" value="Genomic_DNA"/>
</dbReference>
<protein>
    <submittedName>
        <fullName evidence="1">Uncharacterized protein</fullName>
    </submittedName>
</protein>
<accession>A0AC61MSD3</accession>
<gene>
    <name evidence="1" type="ORF">JFY71_07155</name>
</gene>
<name>A0AC61MSD3_9FIRM</name>
<reference evidence="1 2" key="1">
    <citation type="journal article" date="2022" name="Int. J. Syst. Evol. Microbiol.">
        <title>Miniphocaeibacter halophilus sp. nov., an ammonium-tolerant acetate-producing bacterium isolated from a biogas system.</title>
        <authorList>
            <person name="Schnurer A."/>
            <person name="Singh A."/>
            <person name="Bi S."/>
            <person name="Qiao W."/>
            <person name="Westerholm M."/>
        </authorList>
    </citation>
    <scope>NUCLEOTIDE SEQUENCE [LARGE SCALE GENOMIC DNA]</scope>
    <source>
        <strain evidence="1 2">AMB_01</strain>
    </source>
</reference>
<evidence type="ECO:0000313" key="1">
    <source>
        <dbReference type="EMBL" id="QQK07106.1"/>
    </source>
</evidence>
<dbReference type="Proteomes" id="UP000595814">
    <property type="component" value="Chromosome"/>
</dbReference>
<evidence type="ECO:0000313" key="2">
    <source>
        <dbReference type="Proteomes" id="UP000595814"/>
    </source>
</evidence>